<accession>A0A4Q8LI52</accession>
<feature type="transmembrane region" description="Helical" evidence="1">
    <location>
        <begin position="360"/>
        <end position="381"/>
    </location>
</feature>
<gene>
    <name evidence="2" type="ORF">EA660_04365</name>
</gene>
<feature type="transmembrane region" description="Helical" evidence="1">
    <location>
        <begin position="129"/>
        <end position="144"/>
    </location>
</feature>
<feature type="transmembrane region" description="Helical" evidence="1">
    <location>
        <begin position="433"/>
        <end position="451"/>
    </location>
</feature>
<dbReference type="RefSeq" id="WP_130550299.1">
    <property type="nucleotide sequence ID" value="NZ_SHMC01000001.1"/>
</dbReference>
<evidence type="ECO:0000313" key="2">
    <source>
        <dbReference type="EMBL" id="TAA28818.1"/>
    </source>
</evidence>
<keyword evidence="1" id="KW-1133">Transmembrane helix</keyword>
<feature type="transmembrane region" description="Helical" evidence="1">
    <location>
        <begin position="247"/>
        <end position="266"/>
    </location>
</feature>
<feature type="transmembrane region" description="Helical" evidence="1">
    <location>
        <begin position="156"/>
        <end position="180"/>
    </location>
</feature>
<evidence type="ECO:0000313" key="3">
    <source>
        <dbReference type="Proteomes" id="UP000292627"/>
    </source>
</evidence>
<evidence type="ECO:0008006" key="4">
    <source>
        <dbReference type="Google" id="ProtNLM"/>
    </source>
</evidence>
<keyword evidence="1" id="KW-0472">Membrane</keyword>
<comment type="caution">
    <text evidence="2">The sequence shown here is derived from an EMBL/GenBank/DDBJ whole genome shotgun (WGS) entry which is preliminary data.</text>
</comment>
<dbReference type="AlphaFoldDB" id="A0A4Q8LI52"/>
<feature type="transmembrane region" description="Helical" evidence="1">
    <location>
        <begin position="318"/>
        <end position="348"/>
    </location>
</feature>
<reference evidence="2 3" key="1">
    <citation type="submission" date="2019-02" db="EMBL/GenBank/DDBJ databases">
        <title>WGS of Pseudoxanthomonas species novum from clinical isolates.</title>
        <authorList>
            <person name="Bernier A.-M."/>
            <person name="Bernard K."/>
            <person name="Vachon A."/>
        </authorList>
    </citation>
    <scope>NUCLEOTIDE SEQUENCE [LARGE SCALE GENOMIC DNA]</scope>
    <source>
        <strain evidence="2 3">NML171200</strain>
    </source>
</reference>
<protein>
    <recommendedName>
        <fullName evidence="4">Glycosyltransferase RgtA/B/C/D-like domain-containing protein</fullName>
    </recommendedName>
</protein>
<dbReference type="EMBL" id="SHMC01000001">
    <property type="protein sequence ID" value="TAA28818.1"/>
    <property type="molecule type" value="Genomic_DNA"/>
</dbReference>
<proteinExistence type="predicted"/>
<sequence>MNRKIESALVWLGPVLLLLGFCLHHLWTQWPSGRFAELVAIALAALGLAKLLQRLAGGSLATWLAAIWCLALLLFAGPIPVLATALFFLSLAALGGLLCPSQPLPLQVLLGALMSAGMIGWLLPLPLHSGWSYGVLCAGLIVWRRKHLRIQLRTTAAAWTAAVAASPGSAAFGIVALGLATTPAWLPTLQFDDLAYHLRLPWQLQQQGFYAAAPEHQVWALAPWAADILQAIPQLIAHQEARGPVNAVWIVLLGGGLWRIGGNFGVPPQARWLTVALAASLPLTAALAASMQTELLTAAALVWMAALVTQPRSAGLRFWLALAVLAGGLAELKLVALAMAGVMVIWALARHRWPSPARGLIALLVGAAIAGSSYTYGWLLAGNPLLPLFNSVFRSPYFAHQDFSDPRWQTGFHPDLIWNLTFSTHEYLEGYDGAAGFLLIGLCGVWLVALLRRETRSLAWVATLLLLLPLIPMHYVRYAYPGMVLLCVPLVAALFLTLRGRPPLVLVIALCVLNISFQANANWMLRNGALKQTIKTAGRDLPLMKRYAPQRALAVSIRDAGEEQGNVLVVGESAPFFAEFGIYGRSVSWYAPSLHTLAAEADRDDTGLAWSKLLRQQHVRHVLADAPPAPALSHALRLLGATRRETVGETAWWSIPAAPETTQ</sequence>
<organism evidence="2 3">
    <name type="scientific">Pseudoxanthomonas winnipegensis</name>
    <dbReference type="NCBI Taxonomy" id="2480810"/>
    <lineage>
        <taxon>Bacteria</taxon>
        <taxon>Pseudomonadati</taxon>
        <taxon>Pseudomonadota</taxon>
        <taxon>Gammaproteobacteria</taxon>
        <taxon>Lysobacterales</taxon>
        <taxon>Lysobacteraceae</taxon>
        <taxon>Pseudoxanthomonas</taxon>
    </lineage>
</organism>
<name>A0A4Q8LI52_9GAMM</name>
<feature type="transmembrane region" description="Helical" evidence="1">
    <location>
        <begin position="273"/>
        <end position="306"/>
    </location>
</feature>
<keyword evidence="1" id="KW-0812">Transmembrane</keyword>
<feature type="transmembrane region" description="Helical" evidence="1">
    <location>
        <begin position="458"/>
        <end position="476"/>
    </location>
</feature>
<feature type="transmembrane region" description="Helical" evidence="1">
    <location>
        <begin position="59"/>
        <end position="76"/>
    </location>
</feature>
<feature type="transmembrane region" description="Helical" evidence="1">
    <location>
        <begin position="82"/>
        <end position="99"/>
    </location>
</feature>
<feature type="transmembrane region" description="Helical" evidence="1">
    <location>
        <begin position="505"/>
        <end position="525"/>
    </location>
</feature>
<evidence type="ECO:0000256" key="1">
    <source>
        <dbReference type="SAM" id="Phobius"/>
    </source>
</evidence>
<dbReference type="Proteomes" id="UP000292627">
    <property type="component" value="Unassembled WGS sequence"/>
</dbReference>
<feature type="transmembrane region" description="Helical" evidence="1">
    <location>
        <begin position="482"/>
        <end position="498"/>
    </location>
</feature>
<feature type="transmembrane region" description="Helical" evidence="1">
    <location>
        <begin position="7"/>
        <end position="27"/>
    </location>
</feature>
<dbReference type="OrthoDB" id="1814621at2"/>